<organism evidence="2 3">
    <name type="scientific">Mesorhizobium erdmanii</name>
    <dbReference type="NCBI Taxonomy" id="1777866"/>
    <lineage>
        <taxon>Bacteria</taxon>
        <taxon>Pseudomonadati</taxon>
        <taxon>Pseudomonadota</taxon>
        <taxon>Alphaproteobacteria</taxon>
        <taxon>Hyphomicrobiales</taxon>
        <taxon>Phyllobacteriaceae</taxon>
        <taxon>Mesorhizobium</taxon>
    </lineage>
</organism>
<evidence type="ECO:0000313" key="3">
    <source>
        <dbReference type="Proteomes" id="UP000503339"/>
    </source>
</evidence>
<keyword evidence="1" id="KW-0732">Signal</keyword>
<dbReference type="AlphaFoldDB" id="A0A6M7UDH2"/>
<accession>A0A6M7UDH2</accession>
<dbReference type="RefSeq" id="WP_064988973.1">
    <property type="nucleotide sequence ID" value="NZ_CP033361.1"/>
</dbReference>
<evidence type="ECO:0000313" key="2">
    <source>
        <dbReference type="EMBL" id="QKC75879.1"/>
    </source>
</evidence>
<protein>
    <submittedName>
        <fullName evidence="2">Uncharacterized protein</fullName>
    </submittedName>
</protein>
<dbReference type="KEGG" id="merd:EB233_10285"/>
<dbReference type="EMBL" id="CP033361">
    <property type="protein sequence ID" value="QKC75879.1"/>
    <property type="molecule type" value="Genomic_DNA"/>
</dbReference>
<evidence type="ECO:0000256" key="1">
    <source>
        <dbReference type="SAM" id="SignalP"/>
    </source>
</evidence>
<keyword evidence="3" id="KW-1185">Reference proteome</keyword>
<sequence>MKNILLASVIALATTSAAIAPSQAETVVVKTHNHMHMMKKHCHTRVVTSWKHHHKVTREVKVCN</sequence>
<proteinExistence type="predicted"/>
<feature type="signal peptide" evidence="1">
    <location>
        <begin position="1"/>
        <end position="20"/>
    </location>
</feature>
<reference evidence="2 3" key="1">
    <citation type="submission" date="2018-10" db="EMBL/GenBank/DDBJ databases">
        <authorList>
            <person name="Perry B.J."/>
            <person name="Sullivan J.T."/>
            <person name="Murphy R.J.T."/>
            <person name="Ramsay J.P."/>
            <person name="Ronson C.W."/>
        </authorList>
    </citation>
    <scope>NUCLEOTIDE SEQUENCE [LARGE SCALE GENOMIC DNA]</scope>
    <source>
        <strain evidence="2 3">NZP2014</strain>
    </source>
</reference>
<feature type="chain" id="PRO_5027095611" evidence="1">
    <location>
        <begin position="21"/>
        <end position="64"/>
    </location>
</feature>
<dbReference type="Proteomes" id="UP000503339">
    <property type="component" value="Chromosome"/>
</dbReference>
<gene>
    <name evidence="2" type="ORF">EB233_10285</name>
</gene>
<name>A0A6M7UDH2_9HYPH</name>